<proteinExistence type="predicted"/>
<protein>
    <submittedName>
        <fullName evidence="2">Uncharacterized protein</fullName>
    </submittedName>
</protein>
<sequence>MGESLGKNEKVESKGNVRHMKDSKGEGERTKLDRNYMCITIFTPLPMGEGTWEVLALTLSYSKSPVTPSFTRLKKLVQLLLELFFDVVDCVVDLFCWTDCCRLVVAGLVRVVT</sequence>
<accession>A0AAX2F4E6</accession>
<evidence type="ECO:0000256" key="1">
    <source>
        <dbReference type="SAM" id="MobiDB-lite"/>
    </source>
</evidence>
<evidence type="ECO:0000313" key="2">
    <source>
        <dbReference type="EMBL" id="SHF85350.1"/>
    </source>
</evidence>
<feature type="region of interest" description="Disordered" evidence="1">
    <location>
        <begin position="1"/>
        <end position="28"/>
    </location>
</feature>
<name>A0AAX2F4E6_9BACT</name>
<dbReference type="Proteomes" id="UP000184105">
    <property type="component" value="Unassembled WGS sequence"/>
</dbReference>
<dbReference type="EMBL" id="FQWA01000013">
    <property type="protein sequence ID" value="SHF85350.1"/>
    <property type="molecule type" value="Genomic_DNA"/>
</dbReference>
<comment type="caution">
    <text evidence="2">The sequence shown here is derived from an EMBL/GenBank/DDBJ whole genome shotgun (WGS) entry which is preliminary data.</text>
</comment>
<dbReference type="AlphaFoldDB" id="A0AAX2F4E6"/>
<organism evidence="2 3">
    <name type="scientific">Prevotella scopos JCM 17725</name>
    <dbReference type="NCBI Taxonomy" id="1236518"/>
    <lineage>
        <taxon>Bacteria</taxon>
        <taxon>Pseudomonadati</taxon>
        <taxon>Bacteroidota</taxon>
        <taxon>Bacteroidia</taxon>
        <taxon>Bacteroidales</taxon>
        <taxon>Prevotellaceae</taxon>
        <taxon>Prevotella</taxon>
    </lineage>
</organism>
<evidence type="ECO:0000313" key="3">
    <source>
        <dbReference type="Proteomes" id="UP000184105"/>
    </source>
</evidence>
<keyword evidence="3" id="KW-1185">Reference proteome</keyword>
<gene>
    <name evidence="2" type="ORF">SAMN05444364_11346</name>
</gene>
<reference evidence="2 3" key="1">
    <citation type="submission" date="2016-11" db="EMBL/GenBank/DDBJ databases">
        <authorList>
            <person name="Varghese N."/>
            <person name="Submissions S."/>
        </authorList>
    </citation>
    <scope>NUCLEOTIDE SEQUENCE [LARGE SCALE GENOMIC DNA]</scope>
    <source>
        <strain evidence="2 3">DSM 22613</strain>
    </source>
</reference>